<reference evidence="1" key="2">
    <citation type="journal article" date="2015" name="Fish Shellfish Immunol.">
        <title>Early steps in the European eel (Anguilla anguilla)-Vibrio vulnificus interaction in the gills: Role of the RtxA13 toxin.</title>
        <authorList>
            <person name="Callol A."/>
            <person name="Pajuelo D."/>
            <person name="Ebbesson L."/>
            <person name="Teles M."/>
            <person name="MacKenzie S."/>
            <person name="Amaro C."/>
        </authorList>
    </citation>
    <scope>NUCLEOTIDE SEQUENCE</scope>
</reference>
<dbReference type="AlphaFoldDB" id="A0A0E9VJ63"/>
<evidence type="ECO:0000313" key="1">
    <source>
        <dbReference type="EMBL" id="JAH78189.1"/>
    </source>
</evidence>
<reference evidence="1" key="1">
    <citation type="submission" date="2014-11" db="EMBL/GenBank/DDBJ databases">
        <authorList>
            <person name="Amaro Gonzalez C."/>
        </authorList>
    </citation>
    <scope>NUCLEOTIDE SEQUENCE</scope>
</reference>
<sequence length="63" mass="7383">MSAIAEQLGLGTLFPFFKYTKYISAENFIFYTGRARKIYHFPCSISVFSKPEMLYSVLHQQHK</sequence>
<organism evidence="1">
    <name type="scientific">Anguilla anguilla</name>
    <name type="common">European freshwater eel</name>
    <name type="synonym">Muraena anguilla</name>
    <dbReference type="NCBI Taxonomy" id="7936"/>
    <lineage>
        <taxon>Eukaryota</taxon>
        <taxon>Metazoa</taxon>
        <taxon>Chordata</taxon>
        <taxon>Craniata</taxon>
        <taxon>Vertebrata</taxon>
        <taxon>Euteleostomi</taxon>
        <taxon>Actinopterygii</taxon>
        <taxon>Neopterygii</taxon>
        <taxon>Teleostei</taxon>
        <taxon>Anguilliformes</taxon>
        <taxon>Anguillidae</taxon>
        <taxon>Anguilla</taxon>
    </lineage>
</organism>
<accession>A0A0E9VJ63</accession>
<dbReference type="EMBL" id="GBXM01030388">
    <property type="protein sequence ID" value="JAH78189.1"/>
    <property type="molecule type" value="Transcribed_RNA"/>
</dbReference>
<name>A0A0E9VJ63_ANGAN</name>
<protein>
    <submittedName>
        <fullName evidence="1">Uncharacterized protein</fullName>
    </submittedName>
</protein>
<proteinExistence type="predicted"/>